<evidence type="ECO:0000256" key="1">
    <source>
        <dbReference type="SAM" id="MobiDB-lite"/>
    </source>
</evidence>
<reference evidence="2 3" key="1">
    <citation type="journal article" date="2005" name="Science">
        <title>The genome sequence of Trypanosoma cruzi, etiologic agent of Chagas disease.</title>
        <authorList>
            <person name="El-Sayed N.M."/>
            <person name="Myler P.J."/>
            <person name="Bartholomeu D.C."/>
            <person name="Nilsson D."/>
            <person name="Aggarwal G."/>
            <person name="Tran A.N."/>
            <person name="Ghedin E."/>
            <person name="Worthey E.A."/>
            <person name="Delcher A.L."/>
            <person name="Blandin G."/>
            <person name="Westenberger S.J."/>
            <person name="Caler E."/>
            <person name="Cerqueira G.C."/>
            <person name="Branche C."/>
            <person name="Haas B."/>
            <person name="Anupama A."/>
            <person name="Arner E."/>
            <person name="Aslund L."/>
            <person name="Attipoe P."/>
            <person name="Bontempi E."/>
            <person name="Bringaud F."/>
            <person name="Burton P."/>
            <person name="Cadag E."/>
            <person name="Campbell D.A."/>
            <person name="Carrington M."/>
            <person name="Crabtree J."/>
            <person name="Darban H."/>
            <person name="da Silveira J.F."/>
            <person name="de Jong P."/>
            <person name="Edwards K."/>
            <person name="Englund P.T."/>
            <person name="Fazelina G."/>
            <person name="Feldblyum T."/>
            <person name="Ferella M."/>
            <person name="Frasch A.C."/>
            <person name="Gull K."/>
            <person name="Horn D."/>
            <person name="Hou L."/>
            <person name="Huang Y."/>
            <person name="Kindlund E."/>
            <person name="Klingbeil M."/>
            <person name="Kluge S."/>
            <person name="Koo H."/>
            <person name="Lacerda D."/>
            <person name="Levin M.J."/>
            <person name="Lorenzi H."/>
            <person name="Louie T."/>
            <person name="Machado C.R."/>
            <person name="McCulloch R."/>
            <person name="McKenna A."/>
            <person name="Mizuno Y."/>
            <person name="Mottram J.C."/>
            <person name="Nelson S."/>
            <person name="Ochaya S."/>
            <person name="Osoegawa K."/>
            <person name="Pai G."/>
            <person name="Parsons M."/>
            <person name="Pentony M."/>
            <person name="Pettersson U."/>
            <person name="Pop M."/>
            <person name="Ramirez J.L."/>
            <person name="Rinta J."/>
            <person name="Robertson L."/>
            <person name="Salzberg S.L."/>
            <person name="Sanchez D.O."/>
            <person name="Seyler A."/>
            <person name="Sharma R."/>
            <person name="Shetty J."/>
            <person name="Simpson A.J."/>
            <person name="Sisk E."/>
            <person name="Tammi M.T."/>
            <person name="Tarleton R."/>
            <person name="Teixeira S."/>
            <person name="Van Aken S."/>
            <person name="Vogt C."/>
            <person name="Ward P.N."/>
            <person name="Wickstead B."/>
            <person name="Wortman J."/>
            <person name="White O."/>
            <person name="Fraser C.M."/>
            <person name="Stuart K.D."/>
            <person name="Andersson B."/>
        </authorList>
    </citation>
    <scope>NUCLEOTIDE SEQUENCE [LARGE SCALE GENOMIC DNA]</scope>
    <source>
        <strain evidence="2 3">CL Brener</strain>
    </source>
</reference>
<gene>
    <name evidence="2" type="ORF">Tc00.1047053510463.80</name>
</gene>
<keyword evidence="3" id="KW-1185">Reference proteome</keyword>
<dbReference type="VEuPathDB" id="TriTrypDB:TcCLB.510463.80"/>
<dbReference type="InParanoid" id="Q4DZ54"/>
<protein>
    <submittedName>
        <fullName evidence="2">Uncharacterized protein</fullName>
    </submittedName>
</protein>
<dbReference type="PaxDb" id="353153-Q4DZ54"/>
<dbReference type="KEGG" id="tcr:510463.80"/>
<accession>Q4DZ54</accession>
<feature type="region of interest" description="Disordered" evidence="1">
    <location>
        <begin position="156"/>
        <end position="177"/>
    </location>
</feature>
<sequence length="233" mass="24491">MPRGMEAPRPCPLGSAVPQYSWDRVCAVSWQQENSLVHHTVRVARAAIPSAVRTPCACVSPGGCDMDGSFTPYALEFTIRHCLPCLAPGRGGALNVFLCHLAPAARSSHRTMINTSLADGSLRSSCETGTPLPSANTGRTHAARRELLANPAALCPARGERRTGPPPPVSTAGTPPTPVCIHATTRGGCMGLCGKWEDDGVTEFIASALLCVGGCTVVEIVYDRMPLRATVFG</sequence>
<comment type="caution">
    <text evidence="2">The sequence shown here is derived from an EMBL/GenBank/DDBJ whole genome shotgun (WGS) entry which is preliminary data.</text>
</comment>
<dbReference type="AlphaFoldDB" id="Q4DZ54"/>
<dbReference type="Proteomes" id="UP000002296">
    <property type="component" value="Unassembled WGS sequence"/>
</dbReference>
<dbReference type="EMBL" id="AAHK01000083">
    <property type="protein sequence ID" value="EAN97795.1"/>
    <property type="molecule type" value="Genomic_DNA"/>
</dbReference>
<organism evidence="2 3">
    <name type="scientific">Trypanosoma cruzi (strain CL Brener)</name>
    <dbReference type="NCBI Taxonomy" id="353153"/>
    <lineage>
        <taxon>Eukaryota</taxon>
        <taxon>Discoba</taxon>
        <taxon>Euglenozoa</taxon>
        <taxon>Kinetoplastea</taxon>
        <taxon>Metakinetoplastina</taxon>
        <taxon>Trypanosomatida</taxon>
        <taxon>Trypanosomatidae</taxon>
        <taxon>Trypanosoma</taxon>
        <taxon>Schizotrypanum</taxon>
    </lineage>
</organism>
<proteinExistence type="predicted"/>
<dbReference type="RefSeq" id="XP_819646.1">
    <property type="nucleotide sequence ID" value="XM_814553.1"/>
</dbReference>
<dbReference type="GeneID" id="3552137"/>
<evidence type="ECO:0000313" key="3">
    <source>
        <dbReference type="Proteomes" id="UP000002296"/>
    </source>
</evidence>
<name>Q4DZ54_TRYCC</name>
<evidence type="ECO:0000313" key="2">
    <source>
        <dbReference type="EMBL" id="EAN97795.1"/>
    </source>
</evidence>